<organism evidence="1 2">
    <name type="scientific">Racocetra persica</name>
    <dbReference type="NCBI Taxonomy" id="160502"/>
    <lineage>
        <taxon>Eukaryota</taxon>
        <taxon>Fungi</taxon>
        <taxon>Fungi incertae sedis</taxon>
        <taxon>Mucoromycota</taxon>
        <taxon>Glomeromycotina</taxon>
        <taxon>Glomeromycetes</taxon>
        <taxon>Diversisporales</taxon>
        <taxon>Gigasporaceae</taxon>
        <taxon>Racocetra</taxon>
    </lineage>
</organism>
<dbReference type="Proteomes" id="UP000789920">
    <property type="component" value="Unassembled WGS sequence"/>
</dbReference>
<feature type="non-terminal residue" evidence="1">
    <location>
        <position position="1"/>
    </location>
</feature>
<protein>
    <submittedName>
        <fullName evidence="1">37044_t:CDS:1</fullName>
    </submittedName>
</protein>
<name>A0ACA9PTU8_9GLOM</name>
<proteinExistence type="predicted"/>
<accession>A0ACA9PTU8</accession>
<evidence type="ECO:0000313" key="1">
    <source>
        <dbReference type="EMBL" id="CAG8722422.1"/>
    </source>
</evidence>
<dbReference type="EMBL" id="CAJVQC010023479">
    <property type="protein sequence ID" value="CAG8722422.1"/>
    <property type="molecule type" value="Genomic_DNA"/>
</dbReference>
<evidence type="ECO:0000313" key="2">
    <source>
        <dbReference type="Proteomes" id="UP000789920"/>
    </source>
</evidence>
<sequence>DDDDELIKKEGKMVKDGNVSEILEHNKKSYEEYLEATQSSSPVTSISDNPLCMRNINEKGNLQNSTDEQTQKITDDQNNDDTISSTLIKNDDSIQSDILPKPFVAFKVNQKKFTAKKDILECISGKQTSQSSSISSSLQSNQPEVKDKDDPMDGPLPSPEKSESPNYDDHKHLSSSSNSASWDSRSKYSYSEYIPRSKSIMERNSDYLAHNFRRSIKPRPYRKLRPYDNRHNRIFPSFRSEIKTFNPTYSQNRVWKNEYISPKFSERYSRDRDFTSTADSSSQHTDRFSSSSFINNSPIHDSTLPESSQQPDNNPNLIPISCRFVAS</sequence>
<gene>
    <name evidence="1" type="ORF">RPERSI_LOCUS11410</name>
</gene>
<comment type="caution">
    <text evidence="1">The sequence shown here is derived from an EMBL/GenBank/DDBJ whole genome shotgun (WGS) entry which is preliminary data.</text>
</comment>
<reference evidence="1" key="1">
    <citation type="submission" date="2021-06" db="EMBL/GenBank/DDBJ databases">
        <authorList>
            <person name="Kallberg Y."/>
            <person name="Tangrot J."/>
            <person name="Rosling A."/>
        </authorList>
    </citation>
    <scope>NUCLEOTIDE SEQUENCE</scope>
    <source>
        <strain evidence="1">MA461A</strain>
    </source>
</reference>
<keyword evidence="2" id="KW-1185">Reference proteome</keyword>